<evidence type="ECO:0000256" key="1">
    <source>
        <dbReference type="SAM" id="Phobius"/>
    </source>
</evidence>
<evidence type="ECO:0000313" key="3">
    <source>
        <dbReference type="Proteomes" id="UP000827889"/>
    </source>
</evidence>
<reference evidence="4" key="1">
    <citation type="submission" date="2025-08" db="UniProtKB">
        <authorList>
            <consortium name="RefSeq"/>
        </authorList>
    </citation>
    <scope>IDENTIFICATION</scope>
    <source>
        <tissue evidence="4">Leaf</tissue>
    </source>
</reference>
<protein>
    <submittedName>
        <fullName evidence="4">Uncharacterized protein LOC125312556</fullName>
    </submittedName>
</protein>
<feature type="domain" description="DUF7903" evidence="2">
    <location>
        <begin position="146"/>
        <end position="515"/>
    </location>
</feature>
<dbReference type="PANTHER" id="PTHR35481:SF1">
    <property type="entry name" value="DNA-DIRECTED RNA POLYMERASE SUBUNIT ALPHA"/>
    <property type="match status" value="1"/>
</dbReference>
<proteinExistence type="predicted"/>
<dbReference type="PANTHER" id="PTHR35481">
    <property type="entry name" value="DNA-DIRECTED RNA POLYMERASE SUBUNIT ALPHA"/>
    <property type="match status" value="1"/>
</dbReference>
<keyword evidence="3" id="KW-1185">Reference proteome</keyword>
<keyword evidence="1" id="KW-0472">Membrane</keyword>
<dbReference type="Proteomes" id="UP000827889">
    <property type="component" value="Chromosome 6"/>
</dbReference>
<dbReference type="RefSeq" id="XP_048136688.1">
    <property type="nucleotide sequence ID" value="XM_048280731.1"/>
</dbReference>
<accession>A0ABM3HJD9</accession>
<sequence>MVILIVPCPMSNNRTTETLAKSSRVQLWKKDQPESSIAYEEDTQKISLVTSPGHVIHHVFSILNLAGYPGIAGAHAGTVDIPAGATLKMLLILVFSFGFAVTIMAYVPPHKRHSKESVSPSPVPASLSQQFKKCLSFRSPNTNVYQSGKIVHANTTIYRWLAVGLDADGDHLPSGVFLKPVSVEAIERMSGEKLLALGKSRVVNEEDEAGQDHRKKPWQHIAETVMQDLISSFEVVRSEINSPRFKLIKPMLVARFGKNLFRGTPPFPVEACGDIFTETSLKRLKKSFYTNLPSSFVEDVTQRIITEIGLSFEDEKDIYHVLLSDKSRPGAIVFCKCSVIKADHRLELYKVFVVDIGIDNCRFWLQVELNPVRRMVFDVSCLNKDLDIRLMLFTKTILTAIRENEKNSISDLITSAVLDSNVKGGLRWPLGKASSGDRYSVLGMRHTISKTYKNSSMRLKARHADRFEFRNSHGEVTEEIELNLKGITSELHGQSLGTDSISDMLKDAVKMMWEHLLSCGNPVV</sequence>
<dbReference type="InterPro" id="IPR057225">
    <property type="entry name" value="DUF7903"/>
</dbReference>
<keyword evidence="1" id="KW-0812">Transmembrane</keyword>
<keyword evidence="1" id="KW-1133">Transmembrane helix</keyword>
<evidence type="ECO:0000259" key="2">
    <source>
        <dbReference type="Pfam" id="PF25475"/>
    </source>
</evidence>
<gene>
    <name evidence="4" type="primary">LOC125312556</name>
</gene>
<dbReference type="Pfam" id="PF25475">
    <property type="entry name" value="DUF7903"/>
    <property type="match status" value="1"/>
</dbReference>
<evidence type="ECO:0000313" key="4">
    <source>
        <dbReference type="RefSeq" id="XP_048136688.1"/>
    </source>
</evidence>
<feature type="transmembrane region" description="Helical" evidence="1">
    <location>
        <begin position="89"/>
        <end position="107"/>
    </location>
</feature>
<organism evidence="3 4">
    <name type="scientific">Rhodamnia argentea</name>
    <dbReference type="NCBI Taxonomy" id="178133"/>
    <lineage>
        <taxon>Eukaryota</taxon>
        <taxon>Viridiplantae</taxon>
        <taxon>Streptophyta</taxon>
        <taxon>Embryophyta</taxon>
        <taxon>Tracheophyta</taxon>
        <taxon>Spermatophyta</taxon>
        <taxon>Magnoliopsida</taxon>
        <taxon>eudicotyledons</taxon>
        <taxon>Gunneridae</taxon>
        <taxon>Pentapetalae</taxon>
        <taxon>rosids</taxon>
        <taxon>malvids</taxon>
        <taxon>Myrtales</taxon>
        <taxon>Myrtaceae</taxon>
        <taxon>Myrtoideae</taxon>
        <taxon>Myrteae</taxon>
        <taxon>Australasian group</taxon>
        <taxon>Rhodamnia</taxon>
    </lineage>
</organism>
<dbReference type="GeneID" id="125312556"/>
<name>A0ABM3HJD9_9MYRT</name>